<feature type="transmembrane region" description="Helical" evidence="6">
    <location>
        <begin position="178"/>
        <end position="204"/>
    </location>
</feature>
<dbReference type="GeneID" id="54281718"/>
<keyword evidence="2 6" id="KW-0812">Transmembrane</keyword>
<evidence type="ECO:0000259" key="7">
    <source>
        <dbReference type="Pfam" id="PF20684"/>
    </source>
</evidence>
<comment type="similarity">
    <text evidence="5">Belongs to the SAT4 family.</text>
</comment>
<feature type="domain" description="Rhodopsin" evidence="7">
    <location>
        <begin position="27"/>
        <end position="278"/>
    </location>
</feature>
<protein>
    <recommendedName>
        <fullName evidence="7">Rhodopsin domain-containing protein</fullName>
    </recommendedName>
</protein>
<keyword evidence="4 6" id="KW-0472">Membrane</keyword>
<feature type="transmembrane region" description="Helical" evidence="6">
    <location>
        <begin position="252"/>
        <end position="273"/>
    </location>
</feature>
<name>A0A6A5XW77_9PLEO</name>
<gene>
    <name evidence="8" type="ORF">BU24DRAFT_366814</name>
</gene>
<feature type="transmembrane region" description="Helical" evidence="6">
    <location>
        <begin position="42"/>
        <end position="62"/>
    </location>
</feature>
<dbReference type="GO" id="GO:0016020">
    <property type="term" value="C:membrane"/>
    <property type="evidence" value="ECO:0007669"/>
    <property type="project" value="UniProtKB-SubCell"/>
</dbReference>
<evidence type="ECO:0000313" key="9">
    <source>
        <dbReference type="Proteomes" id="UP000799778"/>
    </source>
</evidence>
<reference evidence="8" key="1">
    <citation type="journal article" date="2020" name="Stud. Mycol.">
        <title>101 Dothideomycetes genomes: a test case for predicting lifestyles and emergence of pathogens.</title>
        <authorList>
            <person name="Haridas S."/>
            <person name="Albert R."/>
            <person name="Binder M."/>
            <person name="Bloem J."/>
            <person name="Labutti K."/>
            <person name="Salamov A."/>
            <person name="Andreopoulos B."/>
            <person name="Baker S."/>
            <person name="Barry K."/>
            <person name="Bills G."/>
            <person name="Bluhm B."/>
            <person name="Cannon C."/>
            <person name="Castanera R."/>
            <person name="Culley D."/>
            <person name="Daum C."/>
            <person name="Ezra D."/>
            <person name="Gonzalez J."/>
            <person name="Henrissat B."/>
            <person name="Kuo A."/>
            <person name="Liang C."/>
            <person name="Lipzen A."/>
            <person name="Lutzoni F."/>
            <person name="Magnuson J."/>
            <person name="Mondo S."/>
            <person name="Nolan M."/>
            <person name="Ohm R."/>
            <person name="Pangilinan J."/>
            <person name="Park H.-J."/>
            <person name="Ramirez L."/>
            <person name="Alfaro M."/>
            <person name="Sun H."/>
            <person name="Tritt A."/>
            <person name="Yoshinaga Y."/>
            <person name="Zwiers L.-H."/>
            <person name="Turgeon B."/>
            <person name="Goodwin S."/>
            <person name="Spatafora J."/>
            <person name="Crous P."/>
            <person name="Grigoriev I."/>
        </authorList>
    </citation>
    <scope>NUCLEOTIDE SEQUENCE</scope>
    <source>
        <strain evidence="8">CBS 175.79</strain>
    </source>
</reference>
<evidence type="ECO:0000256" key="3">
    <source>
        <dbReference type="ARBA" id="ARBA00022989"/>
    </source>
</evidence>
<feature type="transmembrane region" description="Helical" evidence="6">
    <location>
        <begin position="94"/>
        <end position="112"/>
    </location>
</feature>
<evidence type="ECO:0000256" key="6">
    <source>
        <dbReference type="SAM" id="Phobius"/>
    </source>
</evidence>
<evidence type="ECO:0000256" key="4">
    <source>
        <dbReference type="ARBA" id="ARBA00023136"/>
    </source>
</evidence>
<dbReference type="EMBL" id="ML978068">
    <property type="protein sequence ID" value="KAF2017196.1"/>
    <property type="molecule type" value="Genomic_DNA"/>
</dbReference>
<dbReference type="OrthoDB" id="5283415at2759"/>
<sequence length="399" mass="44974">MVESRQTQALTVTVVFPVLAALFVAGRTYSRYLGQNFGWDDWLILLSFVLLIGQTITIYQFILLSGTGFHVYDLPKPTVAGQILAAKWSFAVQLFYHPLMGAIRASIIMFLFRVKDRRLLVRVALHIVFWINAGYMISTSIVNVFQCTPIRYAYLRAEMDHKDENGNRIAGGKCINSLVFILSSCSLSIFMDLIIIPIPTAMVWNLQMRFKTKMAVVVIMSMGWIATAVSVVRFVIYYYRFSPSNKDRTWDIGVVISIVEPAVGIIAACAPAMKRLFRHIMPRYFSDYNTSYQTRTQTYGKNTAPRPSLNYSNLPGMDGDPENTTYVATANGRIIAVSDKQDSYGLKRLNSVDSTAKIVGHPPSVTRERARSTKTGHTEYSEYEGALPQYPEHVLGYKS</sequence>
<accession>A0A6A5XW77</accession>
<organism evidence="8 9">
    <name type="scientific">Aaosphaeria arxii CBS 175.79</name>
    <dbReference type="NCBI Taxonomy" id="1450172"/>
    <lineage>
        <taxon>Eukaryota</taxon>
        <taxon>Fungi</taxon>
        <taxon>Dikarya</taxon>
        <taxon>Ascomycota</taxon>
        <taxon>Pezizomycotina</taxon>
        <taxon>Dothideomycetes</taxon>
        <taxon>Pleosporomycetidae</taxon>
        <taxon>Pleosporales</taxon>
        <taxon>Pleosporales incertae sedis</taxon>
        <taxon>Aaosphaeria</taxon>
    </lineage>
</organism>
<evidence type="ECO:0000313" key="8">
    <source>
        <dbReference type="EMBL" id="KAF2017196.1"/>
    </source>
</evidence>
<dbReference type="InterPro" id="IPR052337">
    <property type="entry name" value="SAT4-like"/>
</dbReference>
<dbReference type="InterPro" id="IPR049326">
    <property type="entry name" value="Rhodopsin_dom_fungi"/>
</dbReference>
<dbReference type="Proteomes" id="UP000799778">
    <property type="component" value="Unassembled WGS sequence"/>
</dbReference>
<feature type="transmembrane region" description="Helical" evidence="6">
    <location>
        <begin position="119"/>
        <end position="137"/>
    </location>
</feature>
<dbReference type="RefSeq" id="XP_033385535.1">
    <property type="nucleotide sequence ID" value="XM_033524321.1"/>
</dbReference>
<dbReference type="PANTHER" id="PTHR33048:SF160">
    <property type="entry name" value="SAT4 FAMILY MEMBRANE PROTEIN"/>
    <property type="match status" value="1"/>
</dbReference>
<keyword evidence="9" id="KW-1185">Reference proteome</keyword>
<keyword evidence="3 6" id="KW-1133">Transmembrane helix</keyword>
<evidence type="ECO:0000256" key="5">
    <source>
        <dbReference type="ARBA" id="ARBA00038359"/>
    </source>
</evidence>
<dbReference type="AlphaFoldDB" id="A0A6A5XW77"/>
<comment type="subcellular location">
    <subcellularLocation>
        <location evidence="1">Membrane</location>
        <topology evidence="1">Multi-pass membrane protein</topology>
    </subcellularLocation>
</comment>
<dbReference type="Pfam" id="PF20684">
    <property type="entry name" value="Fung_rhodopsin"/>
    <property type="match status" value="1"/>
</dbReference>
<dbReference type="PANTHER" id="PTHR33048">
    <property type="entry name" value="PTH11-LIKE INTEGRAL MEMBRANE PROTEIN (AFU_ORTHOLOGUE AFUA_5G11245)"/>
    <property type="match status" value="1"/>
</dbReference>
<evidence type="ECO:0000256" key="2">
    <source>
        <dbReference type="ARBA" id="ARBA00022692"/>
    </source>
</evidence>
<feature type="transmembrane region" description="Helical" evidence="6">
    <location>
        <begin position="216"/>
        <end position="240"/>
    </location>
</feature>
<evidence type="ECO:0000256" key="1">
    <source>
        <dbReference type="ARBA" id="ARBA00004141"/>
    </source>
</evidence>
<proteinExistence type="inferred from homology"/>
<feature type="transmembrane region" description="Helical" evidence="6">
    <location>
        <begin position="12"/>
        <end position="30"/>
    </location>
</feature>